<gene>
    <name evidence="1" type="ORF">PILCRDRAFT_66137</name>
</gene>
<evidence type="ECO:0000313" key="2">
    <source>
        <dbReference type="Proteomes" id="UP000054166"/>
    </source>
</evidence>
<evidence type="ECO:0000313" key="1">
    <source>
        <dbReference type="EMBL" id="KIM85647.1"/>
    </source>
</evidence>
<proteinExistence type="predicted"/>
<organism evidence="1 2">
    <name type="scientific">Piloderma croceum (strain F 1598)</name>
    <dbReference type="NCBI Taxonomy" id="765440"/>
    <lineage>
        <taxon>Eukaryota</taxon>
        <taxon>Fungi</taxon>
        <taxon>Dikarya</taxon>
        <taxon>Basidiomycota</taxon>
        <taxon>Agaricomycotina</taxon>
        <taxon>Agaricomycetes</taxon>
        <taxon>Agaricomycetidae</taxon>
        <taxon>Atheliales</taxon>
        <taxon>Atheliaceae</taxon>
        <taxon>Piloderma</taxon>
    </lineage>
</organism>
<reference evidence="2" key="2">
    <citation type="submission" date="2015-01" db="EMBL/GenBank/DDBJ databases">
        <title>Evolutionary Origins and Diversification of the Mycorrhizal Mutualists.</title>
        <authorList>
            <consortium name="DOE Joint Genome Institute"/>
            <consortium name="Mycorrhizal Genomics Consortium"/>
            <person name="Kohler A."/>
            <person name="Kuo A."/>
            <person name="Nagy L.G."/>
            <person name="Floudas D."/>
            <person name="Copeland A."/>
            <person name="Barry K.W."/>
            <person name="Cichocki N."/>
            <person name="Veneault-Fourrey C."/>
            <person name="LaButti K."/>
            <person name="Lindquist E.A."/>
            <person name="Lipzen A."/>
            <person name="Lundell T."/>
            <person name="Morin E."/>
            <person name="Murat C."/>
            <person name="Riley R."/>
            <person name="Ohm R."/>
            <person name="Sun H."/>
            <person name="Tunlid A."/>
            <person name="Henrissat B."/>
            <person name="Grigoriev I.V."/>
            <person name="Hibbett D.S."/>
            <person name="Martin F."/>
        </authorList>
    </citation>
    <scope>NUCLEOTIDE SEQUENCE [LARGE SCALE GENOMIC DNA]</scope>
    <source>
        <strain evidence="2">F 1598</strain>
    </source>
</reference>
<dbReference type="InParanoid" id="A0A0C3C7L2"/>
<sequence>RHHEDPAKQRGQVQMPRYNCKGWLYITVPDDRTLPVQVQMTHEEVHPHYTDISLPEHVQDLITEMKSSTPSDVSLIP</sequence>
<name>A0A0C3C7L2_PILCF</name>
<dbReference type="Proteomes" id="UP000054166">
    <property type="component" value="Unassembled WGS sequence"/>
</dbReference>
<dbReference type="AlphaFoldDB" id="A0A0C3C7L2"/>
<keyword evidence="2" id="KW-1185">Reference proteome</keyword>
<accession>A0A0C3C7L2</accession>
<reference evidence="1 2" key="1">
    <citation type="submission" date="2014-04" db="EMBL/GenBank/DDBJ databases">
        <authorList>
            <consortium name="DOE Joint Genome Institute"/>
            <person name="Kuo A."/>
            <person name="Tarkka M."/>
            <person name="Buscot F."/>
            <person name="Kohler A."/>
            <person name="Nagy L.G."/>
            <person name="Floudas D."/>
            <person name="Copeland A."/>
            <person name="Barry K.W."/>
            <person name="Cichocki N."/>
            <person name="Veneault-Fourrey C."/>
            <person name="LaButti K."/>
            <person name="Lindquist E.A."/>
            <person name="Lipzen A."/>
            <person name="Lundell T."/>
            <person name="Morin E."/>
            <person name="Murat C."/>
            <person name="Sun H."/>
            <person name="Tunlid A."/>
            <person name="Henrissat B."/>
            <person name="Grigoriev I.V."/>
            <person name="Hibbett D.S."/>
            <person name="Martin F."/>
            <person name="Nordberg H.P."/>
            <person name="Cantor M.N."/>
            <person name="Hua S.X."/>
        </authorList>
    </citation>
    <scope>NUCLEOTIDE SEQUENCE [LARGE SCALE GENOMIC DNA]</scope>
    <source>
        <strain evidence="1 2">F 1598</strain>
    </source>
</reference>
<dbReference type="EMBL" id="KN832984">
    <property type="protein sequence ID" value="KIM85647.1"/>
    <property type="molecule type" value="Genomic_DNA"/>
</dbReference>
<protein>
    <submittedName>
        <fullName evidence="1">Uncharacterized protein</fullName>
    </submittedName>
</protein>
<feature type="non-terminal residue" evidence="1">
    <location>
        <position position="1"/>
    </location>
</feature>
<dbReference type="HOGENOM" id="CLU_2644759_0_0_1"/>
<dbReference type="OrthoDB" id="2959849at2759"/>